<evidence type="ECO:0000313" key="2">
    <source>
        <dbReference type="EMBL" id="MDT0378274.1"/>
    </source>
</evidence>
<dbReference type="Proteomes" id="UP001183414">
    <property type="component" value="Unassembled WGS sequence"/>
</dbReference>
<proteinExistence type="predicted"/>
<name>A0ABU2NNF3_9ACTN</name>
<dbReference type="EMBL" id="JAVREQ010000003">
    <property type="protein sequence ID" value="MDT0378274.1"/>
    <property type="molecule type" value="Genomic_DNA"/>
</dbReference>
<sequence length="68" mass="7317">MGRIRVGRPDTKPDATSHVPGIHEGNAGPYESQPGHHPDGTADSRRSTGVQWRKHDPVSDTMPNLPPG</sequence>
<evidence type="ECO:0000313" key="3">
    <source>
        <dbReference type="Proteomes" id="UP001183414"/>
    </source>
</evidence>
<dbReference type="RefSeq" id="WP_311672181.1">
    <property type="nucleotide sequence ID" value="NZ_JAVREQ010000003.1"/>
</dbReference>
<organism evidence="2 3">
    <name type="scientific">Streptomyces hazeniae</name>
    <dbReference type="NCBI Taxonomy" id="3075538"/>
    <lineage>
        <taxon>Bacteria</taxon>
        <taxon>Bacillati</taxon>
        <taxon>Actinomycetota</taxon>
        <taxon>Actinomycetes</taxon>
        <taxon>Kitasatosporales</taxon>
        <taxon>Streptomycetaceae</taxon>
        <taxon>Streptomyces</taxon>
    </lineage>
</organism>
<keyword evidence="3" id="KW-1185">Reference proteome</keyword>
<gene>
    <name evidence="2" type="ORF">RM572_05710</name>
</gene>
<accession>A0ABU2NNF3</accession>
<feature type="region of interest" description="Disordered" evidence="1">
    <location>
        <begin position="1"/>
        <end position="68"/>
    </location>
</feature>
<reference evidence="3" key="1">
    <citation type="submission" date="2023-07" db="EMBL/GenBank/DDBJ databases">
        <title>30 novel species of actinomycetes from the DSMZ collection.</title>
        <authorList>
            <person name="Nouioui I."/>
        </authorList>
    </citation>
    <scope>NUCLEOTIDE SEQUENCE [LARGE SCALE GENOMIC DNA]</scope>
    <source>
        <strain evidence="3">DSM 42041</strain>
    </source>
</reference>
<comment type="caution">
    <text evidence="2">The sequence shown here is derived from an EMBL/GenBank/DDBJ whole genome shotgun (WGS) entry which is preliminary data.</text>
</comment>
<protein>
    <submittedName>
        <fullName evidence="2">Uncharacterized protein</fullName>
    </submittedName>
</protein>
<feature type="compositionally biased region" description="Basic and acidic residues" evidence="1">
    <location>
        <begin position="34"/>
        <end position="46"/>
    </location>
</feature>
<evidence type="ECO:0000256" key="1">
    <source>
        <dbReference type="SAM" id="MobiDB-lite"/>
    </source>
</evidence>